<name>A0A3M7T566_BRAPC</name>
<evidence type="ECO:0000313" key="2">
    <source>
        <dbReference type="Proteomes" id="UP000276133"/>
    </source>
</evidence>
<proteinExistence type="predicted"/>
<accession>A0A3M7T566</accession>
<evidence type="ECO:0000313" key="1">
    <source>
        <dbReference type="EMBL" id="RNA43049.1"/>
    </source>
</evidence>
<reference evidence="1 2" key="1">
    <citation type="journal article" date="2018" name="Sci. Rep.">
        <title>Genomic signatures of local adaptation to the degree of environmental predictability in rotifers.</title>
        <authorList>
            <person name="Franch-Gras L."/>
            <person name="Hahn C."/>
            <person name="Garcia-Roger E.M."/>
            <person name="Carmona M.J."/>
            <person name="Serra M."/>
            <person name="Gomez A."/>
        </authorList>
    </citation>
    <scope>NUCLEOTIDE SEQUENCE [LARGE SCALE GENOMIC DNA]</scope>
    <source>
        <strain evidence="1">HYR1</strain>
    </source>
</reference>
<keyword evidence="2" id="KW-1185">Reference proteome</keyword>
<dbReference type="Proteomes" id="UP000276133">
    <property type="component" value="Unassembled WGS sequence"/>
</dbReference>
<gene>
    <name evidence="1" type="ORF">BpHYR1_047267</name>
</gene>
<organism evidence="1 2">
    <name type="scientific">Brachionus plicatilis</name>
    <name type="common">Marine rotifer</name>
    <name type="synonym">Brachionus muelleri</name>
    <dbReference type="NCBI Taxonomy" id="10195"/>
    <lineage>
        <taxon>Eukaryota</taxon>
        <taxon>Metazoa</taxon>
        <taxon>Spiralia</taxon>
        <taxon>Gnathifera</taxon>
        <taxon>Rotifera</taxon>
        <taxon>Eurotatoria</taxon>
        <taxon>Monogononta</taxon>
        <taxon>Pseudotrocha</taxon>
        <taxon>Ploima</taxon>
        <taxon>Brachionidae</taxon>
        <taxon>Brachionus</taxon>
    </lineage>
</organism>
<comment type="caution">
    <text evidence="1">The sequence shown here is derived from an EMBL/GenBank/DDBJ whole genome shotgun (WGS) entry which is preliminary data.</text>
</comment>
<dbReference type="EMBL" id="REGN01000286">
    <property type="protein sequence ID" value="RNA43049.1"/>
    <property type="molecule type" value="Genomic_DNA"/>
</dbReference>
<protein>
    <submittedName>
        <fullName evidence="1">Uncharacterized protein</fullName>
    </submittedName>
</protein>
<dbReference type="AlphaFoldDB" id="A0A3M7T566"/>
<sequence>MSEYTIPIFFTDKKLNIFPTNSRQLLFIIYLKLVVKLINHSFNLIQLSHYNILFAKSAENFKKSNNLLTFWRKFMDLRFKNLKN</sequence>